<protein>
    <recommendedName>
        <fullName evidence="3">Pheromone</fullName>
    </recommendedName>
</protein>
<dbReference type="AlphaFoldDB" id="A0A9P5N7M0"/>
<name>A0A9P5N7M0_GYMJU</name>
<dbReference type="EMBL" id="JADNYJ010000381">
    <property type="protein sequence ID" value="KAF8870070.1"/>
    <property type="molecule type" value="Genomic_DNA"/>
</dbReference>
<keyword evidence="2" id="KW-1185">Reference proteome</keyword>
<dbReference type="GO" id="GO:0016020">
    <property type="term" value="C:membrane"/>
    <property type="evidence" value="ECO:0007669"/>
    <property type="project" value="InterPro"/>
</dbReference>
<dbReference type="Proteomes" id="UP000724874">
    <property type="component" value="Unassembled WGS sequence"/>
</dbReference>
<proteinExistence type="predicted"/>
<accession>A0A9P5N7M0</accession>
<gene>
    <name evidence="1" type="ORF">CPB84DRAFT_1803017</name>
</gene>
<evidence type="ECO:0008006" key="3">
    <source>
        <dbReference type="Google" id="ProtNLM"/>
    </source>
</evidence>
<evidence type="ECO:0000313" key="2">
    <source>
        <dbReference type="Proteomes" id="UP000724874"/>
    </source>
</evidence>
<sequence length="68" mass="7182">MDSFDPFDFLSFLGVDASSTRVGAIGTQTLSSSTPLPCSSTEAEENQLLADFEVRSGTSGPSWFCIVA</sequence>
<organism evidence="1 2">
    <name type="scientific">Gymnopilus junonius</name>
    <name type="common">Spectacular rustgill mushroom</name>
    <name type="synonym">Gymnopilus spectabilis subsp. junonius</name>
    <dbReference type="NCBI Taxonomy" id="109634"/>
    <lineage>
        <taxon>Eukaryota</taxon>
        <taxon>Fungi</taxon>
        <taxon>Dikarya</taxon>
        <taxon>Basidiomycota</taxon>
        <taxon>Agaricomycotina</taxon>
        <taxon>Agaricomycetes</taxon>
        <taxon>Agaricomycetidae</taxon>
        <taxon>Agaricales</taxon>
        <taxon>Agaricineae</taxon>
        <taxon>Hymenogastraceae</taxon>
        <taxon>Gymnopilus</taxon>
    </lineage>
</organism>
<evidence type="ECO:0000313" key="1">
    <source>
        <dbReference type="EMBL" id="KAF8870070.1"/>
    </source>
</evidence>
<dbReference type="GO" id="GO:0000772">
    <property type="term" value="F:mating pheromone activity"/>
    <property type="evidence" value="ECO:0007669"/>
    <property type="project" value="InterPro"/>
</dbReference>
<dbReference type="InterPro" id="IPR012597">
    <property type="entry name" value="Pheromone"/>
</dbReference>
<reference evidence="1" key="1">
    <citation type="submission" date="2020-11" db="EMBL/GenBank/DDBJ databases">
        <authorList>
            <consortium name="DOE Joint Genome Institute"/>
            <person name="Ahrendt S."/>
            <person name="Riley R."/>
            <person name="Andreopoulos W."/>
            <person name="LaButti K."/>
            <person name="Pangilinan J."/>
            <person name="Ruiz-duenas F.J."/>
            <person name="Barrasa J.M."/>
            <person name="Sanchez-Garcia M."/>
            <person name="Camarero S."/>
            <person name="Miyauchi S."/>
            <person name="Serrano A."/>
            <person name="Linde D."/>
            <person name="Babiker R."/>
            <person name="Drula E."/>
            <person name="Ayuso-Fernandez I."/>
            <person name="Pacheco R."/>
            <person name="Padilla G."/>
            <person name="Ferreira P."/>
            <person name="Barriuso J."/>
            <person name="Kellner H."/>
            <person name="Castanera R."/>
            <person name="Alfaro M."/>
            <person name="Ramirez L."/>
            <person name="Pisabarro A.G."/>
            <person name="Kuo A."/>
            <person name="Tritt A."/>
            <person name="Lipzen A."/>
            <person name="He G."/>
            <person name="Yan M."/>
            <person name="Ng V."/>
            <person name="Cullen D."/>
            <person name="Martin F."/>
            <person name="Rosso M.-N."/>
            <person name="Henrissat B."/>
            <person name="Hibbett D."/>
            <person name="Martinez A.T."/>
            <person name="Grigoriev I.V."/>
        </authorList>
    </citation>
    <scope>NUCLEOTIDE SEQUENCE</scope>
    <source>
        <strain evidence="1">AH 44721</strain>
    </source>
</reference>
<dbReference type="Pfam" id="PF08015">
    <property type="entry name" value="Pheromone"/>
    <property type="match status" value="1"/>
</dbReference>
<comment type="caution">
    <text evidence="1">The sequence shown here is derived from an EMBL/GenBank/DDBJ whole genome shotgun (WGS) entry which is preliminary data.</text>
</comment>